<dbReference type="RefSeq" id="XP_001241094.1">
    <property type="nucleotide sequence ID" value="XM_001241093.2"/>
</dbReference>
<dbReference type="KEGG" id="cim:CIMG_08257"/>
<dbReference type="OMA" id="NYSPPSC"/>
<protein>
    <recommendedName>
        <fullName evidence="3">BTB domain-containing protein</fullName>
    </recommendedName>
</protein>
<name>A0A0E1RV98_COCIM</name>
<proteinExistence type="predicted"/>
<accession>A0A0E1RV98</accession>
<dbReference type="GeneID" id="4559908"/>
<dbReference type="InParanoid" id="A0A0E1RV98"/>
<dbReference type="AlphaFoldDB" id="A0A0E1RV98"/>
<sequence length="358" mass="39950">MNPNTLAVRLDCISADIVSMFHWTDLAELVCIQDQRFAGRILKMEVCEPHQFVVEGCLMVVLARGQVMADYKSVIRSPQFSFLVGKQRSCLTVHAGVLQNVSEPLWALTDNGQMKESTSRIAVLGDTDEDVFIGFCEHVYTGAYITPDLEGTAVADQSFAIPVHVSSNQEDPSIDGGAVSATAADPIDDFWGRPISSKKKKKPSKCWLEERELKPDAFDKADNIFSYEGRWKKFRALQYRGLASSIAVKPDLLFHAKLYVFATRYIIEPLQTQAVKSLHRDLCNFSLSKETASQILGLLEFTYQNTARYEPSGRSLLRDVVIQYVACEVQMLAGNEDLYSLLDVDGEMGSDLVAKLIK</sequence>
<dbReference type="Proteomes" id="UP000001261">
    <property type="component" value="Unassembled WGS sequence"/>
</dbReference>
<evidence type="ECO:0000313" key="2">
    <source>
        <dbReference type="Proteomes" id="UP000001261"/>
    </source>
</evidence>
<dbReference type="PANTHER" id="PTHR47843">
    <property type="entry name" value="BTB DOMAIN-CONTAINING PROTEIN-RELATED"/>
    <property type="match status" value="1"/>
</dbReference>
<evidence type="ECO:0000313" key="1">
    <source>
        <dbReference type="EMBL" id="EAS29511.1"/>
    </source>
</evidence>
<dbReference type="InterPro" id="IPR011333">
    <property type="entry name" value="SKP1/BTB/POZ_sf"/>
</dbReference>
<organism evidence="1 2">
    <name type="scientific">Coccidioides immitis (strain RS)</name>
    <name type="common">Valley fever fungus</name>
    <dbReference type="NCBI Taxonomy" id="246410"/>
    <lineage>
        <taxon>Eukaryota</taxon>
        <taxon>Fungi</taxon>
        <taxon>Dikarya</taxon>
        <taxon>Ascomycota</taxon>
        <taxon>Pezizomycotina</taxon>
        <taxon>Eurotiomycetes</taxon>
        <taxon>Eurotiomycetidae</taxon>
        <taxon>Onygenales</taxon>
        <taxon>Onygenaceae</taxon>
        <taxon>Coccidioides</taxon>
    </lineage>
</organism>
<reference evidence="2" key="2">
    <citation type="journal article" date="2010" name="Genome Res.">
        <title>Population genomic sequencing of Coccidioides fungi reveals recent hybridization and transposon control.</title>
        <authorList>
            <person name="Neafsey D.E."/>
            <person name="Barker B.M."/>
            <person name="Sharpton T.J."/>
            <person name="Stajich J.E."/>
            <person name="Park D.J."/>
            <person name="Whiston E."/>
            <person name="Hung C.-Y."/>
            <person name="McMahan C."/>
            <person name="White J."/>
            <person name="Sykes S."/>
            <person name="Heiman D."/>
            <person name="Young S."/>
            <person name="Zeng Q."/>
            <person name="Abouelleil A."/>
            <person name="Aftuck L."/>
            <person name="Bessette D."/>
            <person name="Brown A."/>
            <person name="FitzGerald M."/>
            <person name="Lui A."/>
            <person name="Macdonald J.P."/>
            <person name="Priest M."/>
            <person name="Orbach M.J."/>
            <person name="Galgiani J.N."/>
            <person name="Kirkland T.N."/>
            <person name="Cole G.T."/>
            <person name="Birren B.W."/>
            <person name="Henn M.R."/>
            <person name="Taylor J.W."/>
            <person name="Rounsley S.D."/>
        </authorList>
    </citation>
    <scope>GENOME REANNOTATION</scope>
    <source>
        <strain evidence="2">RS</strain>
    </source>
</reference>
<dbReference type="STRING" id="246410.A0A0E1RV98"/>
<evidence type="ECO:0008006" key="3">
    <source>
        <dbReference type="Google" id="ProtNLM"/>
    </source>
</evidence>
<dbReference type="Gene3D" id="3.30.710.10">
    <property type="entry name" value="Potassium Channel Kv1.1, Chain A"/>
    <property type="match status" value="1"/>
</dbReference>
<dbReference type="EMBL" id="GG704913">
    <property type="protein sequence ID" value="EAS29511.1"/>
    <property type="molecule type" value="Genomic_DNA"/>
</dbReference>
<gene>
    <name evidence="1" type="ORF">CIMG_08257</name>
</gene>
<keyword evidence="2" id="KW-1185">Reference proteome</keyword>
<dbReference type="VEuPathDB" id="FungiDB:CIMG_08257"/>
<reference evidence="2" key="1">
    <citation type="journal article" date="2009" name="Genome Res.">
        <title>Comparative genomic analyses of the human fungal pathogens Coccidioides and their relatives.</title>
        <authorList>
            <person name="Sharpton T.J."/>
            <person name="Stajich J.E."/>
            <person name="Rounsley S.D."/>
            <person name="Gardner M.J."/>
            <person name="Wortman J.R."/>
            <person name="Jordar V.S."/>
            <person name="Maiti R."/>
            <person name="Kodira C.D."/>
            <person name="Neafsey D.E."/>
            <person name="Zeng Q."/>
            <person name="Hung C.-Y."/>
            <person name="McMahan C."/>
            <person name="Muszewska A."/>
            <person name="Grynberg M."/>
            <person name="Mandel M.A."/>
            <person name="Kellner E.M."/>
            <person name="Barker B.M."/>
            <person name="Galgiani J.N."/>
            <person name="Orbach M.J."/>
            <person name="Kirkland T.N."/>
            <person name="Cole G.T."/>
            <person name="Henn M.R."/>
            <person name="Birren B.W."/>
            <person name="Taylor J.W."/>
        </authorList>
    </citation>
    <scope>NUCLEOTIDE SEQUENCE [LARGE SCALE GENOMIC DNA]</scope>
    <source>
        <strain evidence="2">RS</strain>
    </source>
</reference>
<dbReference type="OrthoDB" id="4173637at2759"/>